<keyword evidence="2" id="KW-0012">Acyltransferase</keyword>
<dbReference type="EC" id="2.3.1.-" evidence="2"/>
<name>A0ABT3YFD0_9HYPH</name>
<comment type="caution">
    <text evidence="2">The sequence shown here is derived from an EMBL/GenBank/DDBJ whole genome shotgun (WGS) entry which is preliminary data.</text>
</comment>
<dbReference type="Pfam" id="PF00583">
    <property type="entry name" value="Acetyltransf_1"/>
    <property type="match status" value="1"/>
</dbReference>
<protein>
    <submittedName>
        <fullName evidence="2">GNAT family N-acetyltransferase</fullName>
        <ecNumber evidence="2">2.3.1.-</ecNumber>
    </submittedName>
</protein>
<feature type="domain" description="N-acetyltransferase" evidence="1">
    <location>
        <begin position="221"/>
        <end position="363"/>
    </location>
</feature>
<reference evidence="2" key="1">
    <citation type="submission" date="2022-10" db="EMBL/GenBank/DDBJ databases">
        <title>Hoeflea sp. J2-29, isolated from marine algae.</title>
        <authorList>
            <person name="Kristyanto S."/>
            <person name="Kim J.M."/>
            <person name="Jeon C.O."/>
        </authorList>
    </citation>
    <scope>NUCLEOTIDE SEQUENCE</scope>
    <source>
        <strain evidence="2">J2-29</strain>
    </source>
</reference>
<evidence type="ECO:0000259" key="1">
    <source>
        <dbReference type="PROSITE" id="PS51186"/>
    </source>
</evidence>
<evidence type="ECO:0000313" key="2">
    <source>
        <dbReference type="EMBL" id="MCY0094588.1"/>
    </source>
</evidence>
<keyword evidence="3" id="KW-1185">Reference proteome</keyword>
<sequence length="406" mass="45443">MSAKPQNSVFPANASGLTAEAALEAQRMQRAAAMVTVSNRLERADVPRLLEAAGKVIGQLAEPATVIRIAEKNPDAIWLFARRGRTRAEGFMSALLLNEAGRSALFEGSLNLLDPQDEYLVCQHERPAAIYVWASFTPGILAAGINRVMDRFDSPHYAEADVVSTSFTIRGHRAMVRRGFEHGVWHDGHFLEGFYMIPRRSKTLAERLPRYATHDPVLRPTGIRVVTGFDDMMRVAAVRSAVFIGEQACPFDEEFDGNDLAATHLLALVDNEPAGCMRVRYFGDFAKMERLAVRKEFRTSRTAFELVRASVALCKEKGFRRIYGHAREDYLPFWQHFGFKLKENGAPFAFSDHVFVEMIDDIEPSPTAISLKDGPYRLIRPEGAWHVPGPLELSAARHAHSHSPHM</sequence>
<gene>
    <name evidence="2" type="ORF">OEG82_11190</name>
</gene>
<dbReference type="GO" id="GO:0016746">
    <property type="term" value="F:acyltransferase activity"/>
    <property type="evidence" value="ECO:0007669"/>
    <property type="project" value="UniProtKB-KW"/>
</dbReference>
<dbReference type="Proteomes" id="UP001081283">
    <property type="component" value="Unassembled WGS sequence"/>
</dbReference>
<dbReference type="EMBL" id="JAOVZQ010000001">
    <property type="protein sequence ID" value="MCY0094588.1"/>
    <property type="molecule type" value="Genomic_DNA"/>
</dbReference>
<dbReference type="InterPro" id="IPR016181">
    <property type="entry name" value="Acyl_CoA_acyltransferase"/>
</dbReference>
<dbReference type="InterPro" id="IPR000182">
    <property type="entry name" value="GNAT_dom"/>
</dbReference>
<dbReference type="SUPFAM" id="SSF55729">
    <property type="entry name" value="Acyl-CoA N-acyltransferases (Nat)"/>
    <property type="match status" value="1"/>
</dbReference>
<organism evidence="2 3">
    <name type="scientific">Hoeflea ulvae</name>
    <dbReference type="NCBI Taxonomy" id="2983764"/>
    <lineage>
        <taxon>Bacteria</taxon>
        <taxon>Pseudomonadati</taxon>
        <taxon>Pseudomonadota</taxon>
        <taxon>Alphaproteobacteria</taxon>
        <taxon>Hyphomicrobiales</taxon>
        <taxon>Rhizobiaceae</taxon>
        <taxon>Hoeflea</taxon>
    </lineage>
</organism>
<dbReference type="CDD" id="cd04301">
    <property type="entry name" value="NAT_SF"/>
    <property type="match status" value="1"/>
</dbReference>
<evidence type="ECO:0000313" key="3">
    <source>
        <dbReference type="Proteomes" id="UP001081283"/>
    </source>
</evidence>
<accession>A0ABT3YFD0</accession>
<dbReference type="PROSITE" id="PS51186">
    <property type="entry name" value="GNAT"/>
    <property type="match status" value="1"/>
</dbReference>
<dbReference type="Gene3D" id="3.40.630.30">
    <property type="match status" value="1"/>
</dbReference>
<proteinExistence type="predicted"/>
<keyword evidence="2" id="KW-0808">Transferase</keyword>
<dbReference type="RefSeq" id="WP_267612529.1">
    <property type="nucleotide sequence ID" value="NZ_JAOVZQ010000001.1"/>
</dbReference>